<dbReference type="Proteomes" id="UP000033562">
    <property type="component" value="Unassembled WGS sequence"/>
</dbReference>
<dbReference type="AlphaFoldDB" id="A0A0F3NL84"/>
<dbReference type="PATRIC" id="fig|1359163.3.peg.149"/>
<comment type="subcellular location">
    <subcellularLocation>
        <location evidence="1">Cytoplasm</location>
    </subcellularLocation>
</comment>
<evidence type="ECO:0000256" key="1">
    <source>
        <dbReference type="ARBA" id="ARBA00004496"/>
    </source>
</evidence>
<dbReference type="RefSeq" id="WP_045808638.1">
    <property type="nucleotide sequence ID" value="NZ_LANX01000001.1"/>
</dbReference>
<organism evidence="5 6">
    <name type="scientific">Candidatus Neoehrlichia procyonis str. RAC413</name>
    <dbReference type="NCBI Taxonomy" id="1359163"/>
    <lineage>
        <taxon>Bacteria</taxon>
        <taxon>Pseudomonadati</taxon>
        <taxon>Pseudomonadota</taxon>
        <taxon>Alphaproteobacteria</taxon>
        <taxon>Rickettsiales</taxon>
        <taxon>Anaplasmataceae</taxon>
        <taxon>Candidatus Neoehrlichia</taxon>
    </lineage>
</organism>
<dbReference type="NCBIfam" id="TIGR00875">
    <property type="entry name" value="fsa_talC_mipB"/>
    <property type="match status" value="1"/>
</dbReference>
<dbReference type="PANTHER" id="PTHR10683">
    <property type="entry name" value="TRANSALDOLASE"/>
    <property type="match status" value="1"/>
</dbReference>
<dbReference type="PROSITE" id="PS00958">
    <property type="entry name" value="TRANSALDOLASE_2"/>
    <property type="match status" value="1"/>
</dbReference>
<dbReference type="InterPro" id="IPR033919">
    <property type="entry name" value="TSA/FSA_arc/bac"/>
</dbReference>
<sequence>MKIFLDTADIDCIEECSKTGLIDGITTNPMLLSRSSSEMCSDLISKICDIVKGPVSVEVISTHCKGMIQEGLKLAKISCNIVVKLPMTYDGICACQILSREYNIKVNVTLCFSVAQAILAAKAGAYFVSPFIGRLDDLSYDGLAIIKDICNVYSLYSNFTTKVLAASVRNPLHVVNAAKVGVDIVTMPPVIFKQLFMHPLTNIGLESFLQSWQKSGKAIV</sequence>
<dbReference type="GO" id="GO:0005975">
    <property type="term" value="P:carbohydrate metabolic process"/>
    <property type="evidence" value="ECO:0007669"/>
    <property type="project" value="InterPro"/>
</dbReference>
<dbReference type="InterPro" id="IPR001585">
    <property type="entry name" value="TAL/FSA"/>
</dbReference>
<dbReference type="SUPFAM" id="SSF51569">
    <property type="entry name" value="Aldolase"/>
    <property type="match status" value="1"/>
</dbReference>
<evidence type="ECO:0000313" key="6">
    <source>
        <dbReference type="Proteomes" id="UP000033562"/>
    </source>
</evidence>
<accession>A0A0F3NL84</accession>
<dbReference type="InterPro" id="IPR004731">
    <property type="entry name" value="Transaldolase_3B/F6P_aldolase"/>
</dbReference>
<dbReference type="Pfam" id="PF00923">
    <property type="entry name" value="TAL_FSA"/>
    <property type="match status" value="1"/>
</dbReference>
<evidence type="ECO:0000256" key="2">
    <source>
        <dbReference type="ARBA" id="ARBA00022490"/>
    </source>
</evidence>
<comment type="caution">
    <text evidence="5">The sequence shown here is derived from an EMBL/GenBank/DDBJ whole genome shotgun (WGS) entry which is preliminary data.</text>
</comment>
<keyword evidence="2" id="KW-0963">Cytoplasm</keyword>
<dbReference type="GO" id="GO:0006098">
    <property type="term" value="P:pentose-phosphate shunt"/>
    <property type="evidence" value="ECO:0007669"/>
    <property type="project" value="UniProtKB-KW"/>
</dbReference>
<dbReference type="CDD" id="cd00956">
    <property type="entry name" value="Transaldolase_FSA"/>
    <property type="match status" value="1"/>
</dbReference>
<dbReference type="GO" id="GO:0016832">
    <property type="term" value="F:aldehyde-lyase activity"/>
    <property type="evidence" value="ECO:0007669"/>
    <property type="project" value="InterPro"/>
</dbReference>
<keyword evidence="3" id="KW-0570">Pentose shunt</keyword>
<dbReference type="Gene3D" id="3.20.20.70">
    <property type="entry name" value="Aldolase class I"/>
    <property type="match status" value="1"/>
</dbReference>
<keyword evidence="5" id="KW-0456">Lyase</keyword>
<dbReference type="InterPro" id="IPR018225">
    <property type="entry name" value="Transaldolase_AS"/>
</dbReference>
<dbReference type="EC" id="4.1.2.-" evidence="5"/>
<dbReference type="PANTHER" id="PTHR10683:SF40">
    <property type="entry name" value="FRUCTOSE-6-PHOSPHATE ALDOLASE 1-RELATED"/>
    <property type="match status" value="1"/>
</dbReference>
<dbReference type="EMBL" id="LANX01000001">
    <property type="protein sequence ID" value="KJV68790.1"/>
    <property type="molecule type" value="Genomic_DNA"/>
</dbReference>
<proteinExistence type="predicted"/>
<dbReference type="OrthoDB" id="9807051at2"/>
<evidence type="ECO:0000313" key="5">
    <source>
        <dbReference type="EMBL" id="KJV68790.1"/>
    </source>
</evidence>
<keyword evidence="4" id="KW-0704">Schiff base</keyword>
<dbReference type="FunFam" id="3.20.20.70:FF:000018">
    <property type="entry name" value="Probable transaldolase"/>
    <property type="match status" value="1"/>
</dbReference>
<evidence type="ECO:0000256" key="3">
    <source>
        <dbReference type="ARBA" id="ARBA00023126"/>
    </source>
</evidence>
<evidence type="ECO:0000256" key="4">
    <source>
        <dbReference type="ARBA" id="ARBA00023270"/>
    </source>
</evidence>
<dbReference type="InterPro" id="IPR013785">
    <property type="entry name" value="Aldolase_TIM"/>
</dbReference>
<name>A0A0F3NL84_9RICK</name>
<protein>
    <submittedName>
        <fullName evidence="5">Fructose-6-phosphate aldolase</fullName>
        <ecNumber evidence="5">4.1.2.-</ecNumber>
    </submittedName>
</protein>
<gene>
    <name evidence="5" type="primary">fsa</name>
    <name evidence="5" type="ORF">NLO413_0155</name>
</gene>
<keyword evidence="6" id="KW-1185">Reference proteome</keyword>
<dbReference type="GO" id="GO:0005737">
    <property type="term" value="C:cytoplasm"/>
    <property type="evidence" value="ECO:0007669"/>
    <property type="project" value="UniProtKB-SubCell"/>
</dbReference>
<dbReference type="STRING" id="1359163.NLO413_0155"/>
<reference evidence="5 6" key="1">
    <citation type="submission" date="2015-02" db="EMBL/GenBank/DDBJ databases">
        <title>Genome Sequencing of Rickettsiales.</title>
        <authorList>
            <person name="Daugherty S.C."/>
            <person name="Su Q."/>
            <person name="Abolude K."/>
            <person name="Beier-Sexton M."/>
            <person name="Carlyon J.A."/>
            <person name="Carter R."/>
            <person name="Day N.P."/>
            <person name="Dumler S.J."/>
            <person name="Dyachenko V."/>
            <person name="Godinez A."/>
            <person name="Kurtti T.J."/>
            <person name="Lichay M."/>
            <person name="Mullins K.E."/>
            <person name="Ott S."/>
            <person name="Pappas-Brown V."/>
            <person name="Paris D.H."/>
            <person name="Patel P."/>
            <person name="Richards A.L."/>
            <person name="Sadzewicz L."/>
            <person name="Sears K."/>
            <person name="Seidman D."/>
            <person name="Sengamalay N."/>
            <person name="Stenos J."/>
            <person name="Tallon L.J."/>
            <person name="Vincent G."/>
            <person name="Fraser C.M."/>
            <person name="Munderloh U."/>
            <person name="Dunning-Hotopp J.C."/>
        </authorList>
    </citation>
    <scope>NUCLEOTIDE SEQUENCE [LARGE SCALE GENOMIC DNA]</scope>
    <source>
        <strain evidence="5 6">RAC413</strain>
    </source>
</reference>
<dbReference type="GO" id="GO:0042182">
    <property type="term" value="P:ketone catabolic process"/>
    <property type="evidence" value="ECO:0007669"/>
    <property type="project" value="UniProtKB-ARBA"/>
</dbReference>